<gene>
    <name evidence="2" type="ORF">ACFYNQ_00525</name>
</gene>
<name>A0ABW6LTP1_9ACTN</name>
<keyword evidence="3" id="KW-1185">Reference proteome</keyword>
<comment type="caution">
    <text evidence="2">The sequence shown here is derived from an EMBL/GenBank/DDBJ whole genome shotgun (WGS) entry which is preliminary data.</text>
</comment>
<proteinExistence type="predicted"/>
<protein>
    <submittedName>
        <fullName evidence="2">DUF6817 domain-containing protein</fullName>
    </submittedName>
</protein>
<dbReference type="Pfam" id="PF20680">
    <property type="entry name" value="DUF6817"/>
    <property type="match status" value="1"/>
</dbReference>
<dbReference type="EMBL" id="JBIAHM010000001">
    <property type="protein sequence ID" value="MFE9597044.1"/>
    <property type="molecule type" value="Genomic_DNA"/>
</dbReference>
<accession>A0ABW6LTP1</accession>
<evidence type="ECO:0000259" key="1">
    <source>
        <dbReference type="Pfam" id="PF20680"/>
    </source>
</evidence>
<evidence type="ECO:0000313" key="3">
    <source>
        <dbReference type="Proteomes" id="UP001601303"/>
    </source>
</evidence>
<sequence>MSDSPTSTGHSPWGVGAADAAVELLLRLGAADTAHPGGTLVAHLQRVRDRLAAWGARPALQLAGLCHACYGTDGFPTALLPVDTGRAELAEVIGAEAEGIVYLYGACDRKATYPGLAEADGVFRDRFTGALHPPGPQLRRDLAELTAANELDLARHDFAFRERWGPQLLALFARFKPLLSQPAWSDCRLDLTP</sequence>
<evidence type="ECO:0000313" key="2">
    <source>
        <dbReference type="EMBL" id="MFE9597044.1"/>
    </source>
</evidence>
<reference evidence="2 3" key="1">
    <citation type="submission" date="2024-10" db="EMBL/GenBank/DDBJ databases">
        <title>The Natural Products Discovery Center: Release of the First 8490 Sequenced Strains for Exploring Actinobacteria Biosynthetic Diversity.</title>
        <authorList>
            <person name="Kalkreuter E."/>
            <person name="Kautsar S.A."/>
            <person name="Yang D."/>
            <person name="Bader C.D."/>
            <person name="Teijaro C.N."/>
            <person name="Fluegel L."/>
            <person name="Davis C.M."/>
            <person name="Simpson J.R."/>
            <person name="Lauterbach L."/>
            <person name="Steele A.D."/>
            <person name="Gui C."/>
            <person name="Meng S."/>
            <person name="Li G."/>
            <person name="Viehrig K."/>
            <person name="Ye F."/>
            <person name="Su P."/>
            <person name="Kiefer A.F."/>
            <person name="Nichols A."/>
            <person name="Cepeda A.J."/>
            <person name="Yan W."/>
            <person name="Fan B."/>
            <person name="Jiang Y."/>
            <person name="Adhikari A."/>
            <person name="Zheng C.-J."/>
            <person name="Schuster L."/>
            <person name="Cowan T.M."/>
            <person name="Smanski M.J."/>
            <person name="Chevrette M.G."/>
            <person name="De Carvalho L.P.S."/>
            <person name="Shen B."/>
        </authorList>
    </citation>
    <scope>NUCLEOTIDE SEQUENCE [LARGE SCALE GENOMIC DNA]</scope>
    <source>
        <strain evidence="2 3">NPDC006488</strain>
    </source>
</reference>
<feature type="domain" description="DUF6817" evidence="1">
    <location>
        <begin position="25"/>
        <end position="109"/>
    </location>
</feature>
<dbReference type="RefSeq" id="WP_388101410.1">
    <property type="nucleotide sequence ID" value="NZ_JBIAHM010000001.1"/>
</dbReference>
<organism evidence="2 3">
    <name type="scientific">Streptomyces hokutonensis</name>
    <dbReference type="NCBI Taxonomy" id="1306990"/>
    <lineage>
        <taxon>Bacteria</taxon>
        <taxon>Bacillati</taxon>
        <taxon>Actinomycetota</taxon>
        <taxon>Actinomycetes</taxon>
        <taxon>Kitasatosporales</taxon>
        <taxon>Streptomycetaceae</taxon>
        <taxon>Streptomyces</taxon>
    </lineage>
</organism>
<dbReference type="Proteomes" id="UP001601303">
    <property type="component" value="Unassembled WGS sequence"/>
</dbReference>
<dbReference type="InterPro" id="IPR049202">
    <property type="entry name" value="DUF6817"/>
</dbReference>